<proteinExistence type="predicted"/>
<dbReference type="AlphaFoldDB" id="A0A2V1PBT6"/>
<dbReference type="GO" id="GO:0004252">
    <property type="term" value="F:serine-type endopeptidase activity"/>
    <property type="evidence" value="ECO:0007669"/>
    <property type="project" value="InterPro"/>
</dbReference>
<dbReference type="Proteomes" id="UP000245293">
    <property type="component" value="Unassembled WGS sequence"/>
</dbReference>
<dbReference type="PANTHER" id="PTHR15462:SF8">
    <property type="entry name" value="SERINE PROTEASE"/>
    <property type="match status" value="1"/>
</dbReference>
<evidence type="ECO:0000259" key="3">
    <source>
        <dbReference type="PROSITE" id="PS50240"/>
    </source>
</evidence>
<dbReference type="InterPro" id="IPR001314">
    <property type="entry name" value="Peptidase_S1A"/>
</dbReference>
<keyword evidence="1 2" id="KW-0732">Signal</keyword>
<feature type="domain" description="Peptidase S1" evidence="3">
    <location>
        <begin position="14"/>
        <end position="239"/>
    </location>
</feature>
<sequence length="270" mass="28952">MRKSLLALLAALALASGAQAQDSGLQPLLNGIDARGWEAVGRIDMAEGGFCTGTLIAPELVLTAAHCLFSRRTGQAQALNDLEFRAGLREGRAEASRRVRRAVIHPDYVFSETPDATRVSADLALLELDHPIRTTRIQPFEISRTVGRGTEVGIVSYAKDRAEHPSLQKVCNVLGTAGPALVMDCDIDFGASGAPIFRDEAGVMRLVSVVSSMADLNGERVALGMDLARPLRILRQELATGRAVFDTIPGEARVLRPGERSDTGALFVRP</sequence>
<evidence type="ECO:0000256" key="1">
    <source>
        <dbReference type="ARBA" id="ARBA00022729"/>
    </source>
</evidence>
<dbReference type="InterPro" id="IPR050966">
    <property type="entry name" value="Glutamyl_endopeptidase"/>
</dbReference>
<dbReference type="GO" id="GO:0006508">
    <property type="term" value="P:proteolysis"/>
    <property type="evidence" value="ECO:0007669"/>
    <property type="project" value="InterPro"/>
</dbReference>
<dbReference type="InterPro" id="IPR001254">
    <property type="entry name" value="Trypsin_dom"/>
</dbReference>
<dbReference type="RefSeq" id="WP_109385883.1">
    <property type="nucleotide sequence ID" value="NZ_QETF01000001.1"/>
</dbReference>
<comment type="caution">
    <text evidence="4">The sequence shown here is derived from an EMBL/GenBank/DDBJ whole genome shotgun (WGS) entry which is preliminary data.</text>
</comment>
<name>A0A2V1PBT6_9RHOB</name>
<feature type="signal peptide" evidence="2">
    <location>
        <begin position="1"/>
        <end position="20"/>
    </location>
</feature>
<dbReference type="OrthoDB" id="267336at2"/>
<evidence type="ECO:0000256" key="2">
    <source>
        <dbReference type="SAM" id="SignalP"/>
    </source>
</evidence>
<dbReference type="Gene3D" id="2.40.10.10">
    <property type="entry name" value="Trypsin-like serine proteases"/>
    <property type="match status" value="2"/>
</dbReference>
<accession>A0A2V1PBT6</accession>
<dbReference type="PROSITE" id="PS50240">
    <property type="entry name" value="TRYPSIN_DOM"/>
    <property type="match status" value="1"/>
</dbReference>
<protein>
    <submittedName>
        <fullName evidence="4">Trypsin</fullName>
    </submittedName>
</protein>
<feature type="chain" id="PRO_5015971308" evidence="2">
    <location>
        <begin position="21"/>
        <end position="270"/>
    </location>
</feature>
<organism evidence="4 5">
    <name type="scientific">Salibaculum griseiflavum</name>
    <dbReference type="NCBI Taxonomy" id="1914409"/>
    <lineage>
        <taxon>Bacteria</taxon>
        <taxon>Pseudomonadati</taxon>
        <taxon>Pseudomonadota</taxon>
        <taxon>Alphaproteobacteria</taxon>
        <taxon>Rhodobacterales</taxon>
        <taxon>Roseobacteraceae</taxon>
        <taxon>Salibaculum</taxon>
    </lineage>
</organism>
<dbReference type="PANTHER" id="PTHR15462">
    <property type="entry name" value="SERINE PROTEASE"/>
    <property type="match status" value="1"/>
</dbReference>
<evidence type="ECO:0000313" key="5">
    <source>
        <dbReference type="Proteomes" id="UP000245293"/>
    </source>
</evidence>
<gene>
    <name evidence="4" type="ORF">DFK10_01590</name>
</gene>
<dbReference type="PROSITE" id="PS00134">
    <property type="entry name" value="TRYPSIN_HIS"/>
    <property type="match status" value="1"/>
</dbReference>
<dbReference type="PRINTS" id="PR00722">
    <property type="entry name" value="CHYMOTRYPSIN"/>
</dbReference>
<dbReference type="Pfam" id="PF13365">
    <property type="entry name" value="Trypsin_2"/>
    <property type="match status" value="1"/>
</dbReference>
<dbReference type="SUPFAM" id="SSF50494">
    <property type="entry name" value="Trypsin-like serine proteases"/>
    <property type="match status" value="1"/>
</dbReference>
<dbReference type="InterPro" id="IPR018114">
    <property type="entry name" value="TRYPSIN_HIS"/>
</dbReference>
<evidence type="ECO:0000313" key="4">
    <source>
        <dbReference type="EMBL" id="PWG18637.1"/>
    </source>
</evidence>
<keyword evidence="5" id="KW-1185">Reference proteome</keyword>
<dbReference type="InterPro" id="IPR043504">
    <property type="entry name" value="Peptidase_S1_PA_chymotrypsin"/>
</dbReference>
<dbReference type="SMART" id="SM00020">
    <property type="entry name" value="Tryp_SPc"/>
    <property type="match status" value="1"/>
</dbReference>
<dbReference type="InterPro" id="IPR009003">
    <property type="entry name" value="Peptidase_S1_PA"/>
</dbReference>
<dbReference type="EMBL" id="QETF01000001">
    <property type="protein sequence ID" value="PWG18637.1"/>
    <property type="molecule type" value="Genomic_DNA"/>
</dbReference>
<reference evidence="5" key="1">
    <citation type="submission" date="2018-05" db="EMBL/GenBank/DDBJ databases">
        <authorList>
            <person name="Du Z."/>
            <person name="Wang X."/>
        </authorList>
    </citation>
    <scope>NUCLEOTIDE SEQUENCE [LARGE SCALE GENOMIC DNA]</scope>
    <source>
        <strain evidence="5">WDS4C29</strain>
    </source>
</reference>